<evidence type="ECO:0008006" key="3">
    <source>
        <dbReference type="Google" id="ProtNLM"/>
    </source>
</evidence>
<sequence>MPYPPENHPHVFSVLAGREVSTWSDEWKHECEVRMLANMTLAQRNEVLDEPLKGMKAKRGEPAVARMRAEIDRYASLMRPKS</sequence>
<dbReference type="Proteomes" id="UP000199468">
    <property type="component" value="Unassembled WGS sequence"/>
</dbReference>
<evidence type="ECO:0000313" key="1">
    <source>
        <dbReference type="EMBL" id="SDH79296.1"/>
    </source>
</evidence>
<name>A0ABY0P9X5_9HYPH</name>
<dbReference type="RefSeq" id="WP_091862956.1">
    <property type="nucleotide sequence ID" value="NZ_FNBZ01000016.1"/>
</dbReference>
<comment type="caution">
    <text evidence="1">The sequence shown here is derived from an EMBL/GenBank/DDBJ whole genome shotgun (WGS) entry which is preliminary data.</text>
</comment>
<dbReference type="InterPro" id="IPR056113">
    <property type="entry name" value="DUF7696"/>
</dbReference>
<reference evidence="1 2" key="1">
    <citation type="submission" date="2016-10" db="EMBL/GenBank/DDBJ databases">
        <authorList>
            <person name="Varghese N."/>
            <person name="Submissions S."/>
        </authorList>
    </citation>
    <scope>NUCLEOTIDE SEQUENCE [LARGE SCALE GENOMIC DNA]</scope>
    <source>
        <strain evidence="1 2">DSM 26672</strain>
    </source>
</reference>
<evidence type="ECO:0000313" key="2">
    <source>
        <dbReference type="Proteomes" id="UP000199468"/>
    </source>
</evidence>
<keyword evidence="2" id="KW-1185">Reference proteome</keyword>
<protein>
    <recommendedName>
        <fullName evidence="3">Vanillate O-demethylase oxygenase-like C-terminal catalytic domain-containing protein</fullName>
    </recommendedName>
</protein>
<organism evidence="1 2">
    <name type="scientific">Bosea robiniae</name>
    <dbReference type="NCBI Taxonomy" id="1036780"/>
    <lineage>
        <taxon>Bacteria</taxon>
        <taxon>Pseudomonadati</taxon>
        <taxon>Pseudomonadota</taxon>
        <taxon>Alphaproteobacteria</taxon>
        <taxon>Hyphomicrobiales</taxon>
        <taxon>Boseaceae</taxon>
        <taxon>Bosea</taxon>
    </lineage>
</organism>
<dbReference type="EMBL" id="FNBZ01000016">
    <property type="protein sequence ID" value="SDH79296.1"/>
    <property type="molecule type" value="Genomic_DNA"/>
</dbReference>
<dbReference type="Pfam" id="PF24751">
    <property type="entry name" value="DUF7696"/>
    <property type="match status" value="1"/>
</dbReference>
<gene>
    <name evidence="1" type="ORF">SAMN05421844_11613</name>
</gene>
<accession>A0ABY0P9X5</accession>
<proteinExistence type="predicted"/>